<keyword evidence="2" id="KW-1185">Reference proteome</keyword>
<proteinExistence type="predicted"/>
<dbReference type="RefSeq" id="WP_090635045.1">
    <property type="nucleotide sequence ID" value="NZ_CVRB01000003.1"/>
</dbReference>
<evidence type="ECO:0000313" key="1">
    <source>
        <dbReference type="EMBL" id="CRK82711.1"/>
    </source>
</evidence>
<dbReference type="PANTHER" id="PTHR32432">
    <property type="entry name" value="CELL DIVISION PROTEIN FTSA-RELATED"/>
    <property type="match status" value="1"/>
</dbReference>
<organism evidence="1 2">
    <name type="scientific">Neobacillus massiliamazoniensis</name>
    <dbReference type="NCBI Taxonomy" id="1499688"/>
    <lineage>
        <taxon>Bacteria</taxon>
        <taxon>Bacillati</taxon>
        <taxon>Bacillota</taxon>
        <taxon>Bacilli</taxon>
        <taxon>Bacillales</taxon>
        <taxon>Bacillaceae</taxon>
        <taxon>Neobacillus</taxon>
    </lineage>
</organism>
<protein>
    <submittedName>
        <fullName evidence="1">Ethanolamine utilization protein EutA</fullName>
    </submittedName>
</protein>
<dbReference type="EMBL" id="CVRB01000003">
    <property type="protein sequence ID" value="CRK82711.1"/>
    <property type="molecule type" value="Genomic_DNA"/>
</dbReference>
<reference evidence="2" key="1">
    <citation type="submission" date="2015-05" db="EMBL/GenBank/DDBJ databases">
        <authorList>
            <person name="Urmite Genomes"/>
        </authorList>
    </citation>
    <scope>NUCLEOTIDE SEQUENCE [LARGE SCALE GENOMIC DNA]</scope>
    <source>
        <strain evidence="2">LF1</strain>
    </source>
</reference>
<sequence>MNVKVMKSVGIDIGTSTSKFMISELTLGRVSSQFALPHFDIVDRKVTYVSNIISTPLKNEDEIDLPPLVSWLEKEYEDLGLKLSDIKSGAVIITGETAIKKNADALIHFLAERAGDFVVAIAGASLEGVLAGRGSGAYEHSLKSKGVVANIDIGGGTANVVLFQQGKVLETITFHVGGRLIELDGSGKILSISPSLMPWIFDKNFKIEKGMCLTYGELAEIASALCFDMLDVLFGKKTLASLVHSASTAKLPTIHEVMISGGVGRLMGQKSPTTLTEVAQYNDIGPLLASELAKAFMSYPFKIVKAMQTSSATAIGAGMQSTKLSGATISIQSSLLPLRNVPVVKVSWNELNVEQQMEMTFRKGKELYGVNEGLPFAIGLADISYLSYSAVKELAKVMASLYTKYFPDSKVLVVVCENDMAKALGQLLRLQTDYDVICIDQVVIDHGDYIDIGAPLHDSMVPVVVKTLAFK</sequence>
<dbReference type="Proteomes" id="UP000199087">
    <property type="component" value="Unassembled WGS sequence"/>
</dbReference>
<dbReference type="STRING" id="1499688.BN000_02656"/>
<dbReference type="Pfam" id="PF06277">
    <property type="entry name" value="EutA"/>
    <property type="match status" value="1"/>
</dbReference>
<dbReference type="OrthoDB" id="1542at2"/>
<dbReference type="PIRSF" id="PIRSF012293">
    <property type="entry name" value="EutA"/>
    <property type="match status" value="1"/>
</dbReference>
<dbReference type="PANTHER" id="PTHR32432:SF13">
    <property type="entry name" value="ETHANOLAMINE AMMONIA-LYASE REACTIVASE EUTA"/>
    <property type="match status" value="1"/>
</dbReference>
<dbReference type="InterPro" id="IPR043129">
    <property type="entry name" value="ATPase_NBD"/>
</dbReference>
<evidence type="ECO:0000313" key="2">
    <source>
        <dbReference type="Proteomes" id="UP000199087"/>
    </source>
</evidence>
<gene>
    <name evidence="1" type="ORF">BN000_02656</name>
</gene>
<dbReference type="SUPFAM" id="SSF53067">
    <property type="entry name" value="Actin-like ATPase domain"/>
    <property type="match status" value="1"/>
</dbReference>
<accession>A0A0U1NXG2</accession>
<dbReference type="InterPro" id="IPR050696">
    <property type="entry name" value="FtsA/MreB"/>
</dbReference>
<name>A0A0U1NXG2_9BACI</name>
<dbReference type="InterPro" id="IPR009377">
    <property type="entry name" value="EutA"/>
</dbReference>
<dbReference type="AlphaFoldDB" id="A0A0U1NXG2"/>